<proteinExistence type="inferred from homology"/>
<comment type="similarity">
    <text evidence="1">Belongs to the acyl-CoA oxidase family.</text>
</comment>
<name>A0A168D1Q7_9EURO</name>
<dbReference type="VEuPathDB" id="FungiDB:AAP_00912"/>
<accession>A0A168D1Q7</accession>
<dbReference type="InterPro" id="IPR012258">
    <property type="entry name" value="Acyl-CoA_oxidase"/>
</dbReference>
<dbReference type="PANTHER" id="PTHR10909">
    <property type="entry name" value="ELECTRON TRANSPORT OXIDOREDUCTASE"/>
    <property type="match status" value="1"/>
</dbReference>
<protein>
    <submittedName>
        <fullName evidence="4">Acyl-CoA oxidase</fullName>
    </submittedName>
</protein>
<evidence type="ECO:0000259" key="3">
    <source>
        <dbReference type="Pfam" id="PF01756"/>
    </source>
</evidence>
<dbReference type="GO" id="GO:0005777">
    <property type="term" value="C:peroxisome"/>
    <property type="evidence" value="ECO:0007669"/>
    <property type="project" value="InterPro"/>
</dbReference>
<dbReference type="OrthoDB" id="538336at2759"/>
<gene>
    <name evidence="4" type="ORF">AAP_00912</name>
</gene>
<dbReference type="Proteomes" id="UP000242877">
    <property type="component" value="Unassembled WGS sequence"/>
</dbReference>
<feature type="domain" description="Acyl-CoA oxidase C-terminal" evidence="3">
    <location>
        <begin position="2"/>
        <end position="64"/>
    </location>
</feature>
<evidence type="ECO:0000313" key="5">
    <source>
        <dbReference type="Proteomes" id="UP000242877"/>
    </source>
</evidence>
<dbReference type="GO" id="GO:0005504">
    <property type="term" value="F:fatty acid binding"/>
    <property type="evidence" value="ECO:0007669"/>
    <property type="project" value="TreeGrafter"/>
</dbReference>
<reference evidence="4 5" key="1">
    <citation type="journal article" date="2016" name="Genome Biol. Evol.">
        <title>Divergent and convergent evolution of fungal pathogenicity.</title>
        <authorList>
            <person name="Shang Y."/>
            <person name="Xiao G."/>
            <person name="Zheng P."/>
            <person name="Cen K."/>
            <person name="Zhan S."/>
            <person name="Wang C."/>
        </authorList>
    </citation>
    <scope>NUCLEOTIDE SEQUENCE [LARGE SCALE GENOMIC DNA]</scope>
    <source>
        <strain evidence="4 5">ARSEF 7405</strain>
    </source>
</reference>
<dbReference type="GO" id="GO:0071949">
    <property type="term" value="F:FAD binding"/>
    <property type="evidence" value="ECO:0007669"/>
    <property type="project" value="InterPro"/>
</dbReference>
<dbReference type="SUPFAM" id="SSF47203">
    <property type="entry name" value="Acyl-CoA dehydrogenase C-terminal domain-like"/>
    <property type="match status" value="1"/>
</dbReference>
<dbReference type="PANTHER" id="PTHR10909:SF250">
    <property type="entry name" value="PEROXISOMAL ACYL-COENZYME A OXIDASE 1"/>
    <property type="match status" value="1"/>
</dbReference>
<organism evidence="4 5">
    <name type="scientific">Ascosphaera apis ARSEF 7405</name>
    <dbReference type="NCBI Taxonomy" id="392613"/>
    <lineage>
        <taxon>Eukaryota</taxon>
        <taxon>Fungi</taxon>
        <taxon>Dikarya</taxon>
        <taxon>Ascomycota</taxon>
        <taxon>Pezizomycotina</taxon>
        <taxon>Eurotiomycetes</taxon>
        <taxon>Eurotiomycetidae</taxon>
        <taxon>Onygenales</taxon>
        <taxon>Ascosphaeraceae</taxon>
        <taxon>Ascosphaera</taxon>
    </lineage>
</organism>
<keyword evidence="5" id="KW-1185">Reference proteome</keyword>
<comment type="caution">
    <text evidence="4">The sequence shown here is derived from an EMBL/GenBank/DDBJ whole genome shotgun (WGS) entry which is preliminary data.</text>
</comment>
<dbReference type="GO" id="GO:0033540">
    <property type="term" value="P:fatty acid beta-oxidation using acyl-CoA oxidase"/>
    <property type="evidence" value="ECO:0007669"/>
    <property type="project" value="TreeGrafter"/>
</dbReference>
<evidence type="ECO:0000313" key="4">
    <source>
        <dbReference type="EMBL" id="KZZ97269.1"/>
    </source>
</evidence>
<dbReference type="GO" id="GO:0003997">
    <property type="term" value="F:acyl-CoA oxidase activity"/>
    <property type="evidence" value="ECO:0007669"/>
    <property type="project" value="InterPro"/>
</dbReference>
<dbReference type="AlphaFoldDB" id="A0A168D1Q7"/>
<sequence>MKLLKEIRTHAVALVDAWKIPRWYLDSSLGRSDGKVYEDLFRRASTENPLNEFTIDPYPWNDVIVKSPPQSKL</sequence>
<dbReference type="InterPro" id="IPR036250">
    <property type="entry name" value="AcylCo_DH-like_C"/>
</dbReference>
<dbReference type="InterPro" id="IPR002655">
    <property type="entry name" value="Acyl-CoA_oxidase_C"/>
</dbReference>
<evidence type="ECO:0000256" key="1">
    <source>
        <dbReference type="ARBA" id="ARBA00006288"/>
    </source>
</evidence>
<keyword evidence="2" id="KW-0560">Oxidoreductase</keyword>
<dbReference type="Pfam" id="PF01756">
    <property type="entry name" value="ACOX"/>
    <property type="match status" value="1"/>
</dbReference>
<dbReference type="EMBL" id="AZGZ01000002">
    <property type="protein sequence ID" value="KZZ97269.1"/>
    <property type="molecule type" value="Genomic_DNA"/>
</dbReference>
<dbReference type="GO" id="GO:0055088">
    <property type="term" value="P:lipid homeostasis"/>
    <property type="evidence" value="ECO:0007669"/>
    <property type="project" value="TreeGrafter"/>
</dbReference>
<evidence type="ECO:0000256" key="2">
    <source>
        <dbReference type="ARBA" id="ARBA00023002"/>
    </source>
</evidence>